<evidence type="ECO:0000313" key="2">
    <source>
        <dbReference type="Proteomes" id="UP000828390"/>
    </source>
</evidence>
<dbReference type="InterPro" id="IPR011042">
    <property type="entry name" value="6-blade_b-propeller_TolB-like"/>
</dbReference>
<name>A0A9D4EKW0_DREPO</name>
<dbReference type="EMBL" id="JAIWYP010000008">
    <property type="protein sequence ID" value="KAH3782187.1"/>
    <property type="molecule type" value="Genomic_DNA"/>
</dbReference>
<keyword evidence="2" id="KW-1185">Reference proteome</keyword>
<gene>
    <name evidence="1" type="ORF">DPMN_160099</name>
</gene>
<evidence type="ECO:0000313" key="1">
    <source>
        <dbReference type="EMBL" id="KAH3782187.1"/>
    </source>
</evidence>
<organism evidence="1 2">
    <name type="scientific">Dreissena polymorpha</name>
    <name type="common">Zebra mussel</name>
    <name type="synonym">Mytilus polymorpha</name>
    <dbReference type="NCBI Taxonomy" id="45954"/>
    <lineage>
        <taxon>Eukaryota</taxon>
        <taxon>Metazoa</taxon>
        <taxon>Spiralia</taxon>
        <taxon>Lophotrochozoa</taxon>
        <taxon>Mollusca</taxon>
        <taxon>Bivalvia</taxon>
        <taxon>Autobranchia</taxon>
        <taxon>Heteroconchia</taxon>
        <taxon>Euheterodonta</taxon>
        <taxon>Imparidentia</taxon>
        <taxon>Neoheterodontei</taxon>
        <taxon>Myida</taxon>
        <taxon>Dreissenoidea</taxon>
        <taxon>Dreissenidae</taxon>
        <taxon>Dreissena</taxon>
    </lineage>
</organism>
<proteinExistence type="predicted"/>
<dbReference type="AlphaFoldDB" id="A0A9D4EKW0"/>
<comment type="caution">
    <text evidence="1">The sequence shown here is derived from an EMBL/GenBank/DDBJ whole genome shotgun (WGS) entry which is preliminary data.</text>
</comment>
<accession>A0A9D4EKW0</accession>
<dbReference type="SUPFAM" id="SSF101898">
    <property type="entry name" value="NHL repeat"/>
    <property type="match status" value="1"/>
</dbReference>
<protein>
    <submittedName>
        <fullName evidence="1">Uncharacterized protein</fullName>
    </submittedName>
</protein>
<dbReference type="Proteomes" id="UP000828390">
    <property type="component" value="Unassembled WGS sequence"/>
</dbReference>
<sequence>MCSEYCWERIYVTNNPQHKLITLATDGALISTFMDPELQYPWGVHVTPYGQVLVCGHISHTVMQVDREGSKKLATLISKSDGVSRPISVCYNTNTHQIIVGLYRLDKIKVLE</sequence>
<reference evidence="1" key="1">
    <citation type="journal article" date="2019" name="bioRxiv">
        <title>The Genome of the Zebra Mussel, Dreissena polymorpha: A Resource for Invasive Species Research.</title>
        <authorList>
            <person name="McCartney M.A."/>
            <person name="Auch B."/>
            <person name="Kono T."/>
            <person name="Mallez S."/>
            <person name="Zhang Y."/>
            <person name="Obille A."/>
            <person name="Becker A."/>
            <person name="Abrahante J.E."/>
            <person name="Garbe J."/>
            <person name="Badalamenti J.P."/>
            <person name="Herman A."/>
            <person name="Mangelson H."/>
            <person name="Liachko I."/>
            <person name="Sullivan S."/>
            <person name="Sone E.D."/>
            <person name="Koren S."/>
            <person name="Silverstein K.A.T."/>
            <person name="Beckman K.B."/>
            <person name="Gohl D.M."/>
        </authorList>
    </citation>
    <scope>NUCLEOTIDE SEQUENCE</scope>
    <source>
        <strain evidence="1">Duluth1</strain>
        <tissue evidence="1">Whole animal</tissue>
    </source>
</reference>
<dbReference type="Gene3D" id="2.120.10.30">
    <property type="entry name" value="TolB, C-terminal domain"/>
    <property type="match status" value="1"/>
</dbReference>
<reference evidence="1" key="2">
    <citation type="submission" date="2020-11" db="EMBL/GenBank/DDBJ databases">
        <authorList>
            <person name="McCartney M.A."/>
            <person name="Auch B."/>
            <person name="Kono T."/>
            <person name="Mallez S."/>
            <person name="Becker A."/>
            <person name="Gohl D.M."/>
            <person name="Silverstein K.A.T."/>
            <person name="Koren S."/>
            <person name="Bechman K.B."/>
            <person name="Herman A."/>
            <person name="Abrahante J.E."/>
            <person name="Garbe J."/>
        </authorList>
    </citation>
    <scope>NUCLEOTIDE SEQUENCE</scope>
    <source>
        <strain evidence="1">Duluth1</strain>
        <tissue evidence="1">Whole animal</tissue>
    </source>
</reference>